<evidence type="ECO:0000313" key="2">
    <source>
        <dbReference type="Proteomes" id="UP000663844"/>
    </source>
</evidence>
<reference evidence="1" key="1">
    <citation type="submission" date="2021-02" db="EMBL/GenBank/DDBJ databases">
        <authorList>
            <person name="Nowell W R."/>
        </authorList>
    </citation>
    <scope>NUCLEOTIDE SEQUENCE</scope>
</reference>
<dbReference type="Gene3D" id="1.10.510.10">
    <property type="entry name" value="Transferase(Phosphotransferase) domain 1"/>
    <property type="match status" value="1"/>
</dbReference>
<feature type="non-terminal residue" evidence="1">
    <location>
        <position position="1"/>
    </location>
</feature>
<dbReference type="SUPFAM" id="SSF56112">
    <property type="entry name" value="Protein kinase-like (PK-like)"/>
    <property type="match status" value="1"/>
</dbReference>
<gene>
    <name evidence="1" type="ORF">OXD698_LOCUS51909</name>
</gene>
<proteinExistence type="predicted"/>
<accession>A0A820PNZ3</accession>
<evidence type="ECO:0000313" key="1">
    <source>
        <dbReference type="EMBL" id="CAF4408896.1"/>
    </source>
</evidence>
<name>A0A820PNZ3_9BILA</name>
<dbReference type="EMBL" id="CAJOAZ010027338">
    <property type="protein sequence ID" value="CAF4408896.1"/>
    <property type="molecule type" value="Genomic_DNA"/>
</dbReference>
<dbReference type="Proteomes" id="UP000663844">
    <property type="component" value="Unassembled WGS sequence"/>
</dbReference>
<dbReference type="InterPro" id="IPR011009">
    <property type="entry name" value="Kinase-like_dom_sf"/>
</dbReference>
<protein>
    <submittedName>
        <fullName evidence="1">Uncharacterized protein</fullName>
    </submittedName>
</protein>
<dbReference type="AlphaFoldDB" id="A0A820PNZ3"/>
<organism evidence="1 2">
    <name type="scientific">Adineta steineri</name>
    <dbReference type="NCBI Taxonomy" id="433720"/>
    <lineage>
        <taxon>Eukaryota</taxon>
        <taxon>Metazoa</taxon>
        <taxon>Spiralia</taxon>
        <taxon>Gnathifera</taxon>
        <taxon>Rotifera</taxon>
        <taxon>Eurotatoria</taxon>
        <taxon>Bdelloidea</taxon>
        <taxon>Adinetida</taxon>
        <taxon>Adinetidae</taxon>
        <taxon>Adineta</taxon>
    </lineage>
</organism>
<comment type="caution">
    <text evidence="1">The sequence shown here is derived from an EMBL/GenBank/DDBJ whole genome shotgun (WGS) entry which is preliminary data.</text>
</comment>
<sequence length="83" mass="10270">KCKNKKEKQEKIYEIKLHTHMENLCLNLPKEFQELLMYTRQLGFAEEPNYFYLFSLIKQVYQTMNIKNDYIYDWIINKSIKKL</sequence>